<dbReference type="FunFam" id="3.30.420.40:FF:000008">
    <property type="entry name" value="Glycerol kinase"/>
    <property type="match status" value="1"/>
</dbReference>
<evidence type="ECO:0000256" key="4">
    <source>
        <dbReference type="ARBA" id="ARBA00022679"/>
    </source>
</evidence>
<dbReference type="Pfam" id="PF00370">
    <property type="entry name" value="FGGY_N"/>
    <property type="match status" value="1"/>
</dbReference>
<dbReference type="NCBIfam" id="NF000756">
    <property type="entry name" value="PRK00047.1"/>
    <property type="match status" value="1"/>
</dbReference>
<dbReference type="PANTHER" id="PTHR10196">
    <property type="entry name" value="SUGAR KINASE"/>
    <property type="match status" value="1"/>
</dbReference>
<comment type="pathway">
    <text evidence="1">Polyol metabolism; glycerol degradation via glycerol kinase pathway; sn-glycerol 3-phosphate from glycerol: step 1/1.</text>
</comment>
<comment type="catalytic activity">
    <reaction evidence="10">
        <text>glycerol + ATP = sn-glycerol 3-phosphate + ADP + H(+)</text>
        <dbReference type="Rhea" id="RHEA:21644"/>
        <dbReference type="ChEBI" id="CHEBI:15378"/>
        <dbReference type="ChEBI" id="CHEBI:17754"/>
        <dbReference type="ChEBI" id="CHEBI:30616"/>
        <dbReference type="ChEBI" id="CHEBI:57597"/>
        <dbReference type="ChEBI" id="CHEBI:456216"/>
        <dbReference type="EC" id="2.7.1.30"/>
    </reaction>
</comment>
<dbReference type="FunFam" id="3.30.420.40:FF:000007">
    <property type="entry name" value="Glycerol kinase"/>
    <property type="match status" value="1"/>
</dbReference>
<comment type="similarity">
    <text evidence="2 11">Belongs to the FGGY kinase family.</text>
</comment>
<dbReference type="Gene3D" id="3.30.420.40">
    <property type="match status" value="2"/>
</dbReference>
<keyword evidence="4 11" id="KW-0808">Transferase</keyword>
<dbReference type="InterPro" id="IPR005999">
    <property type="entry name" value="Glycerol_kin"/>
</dbReference>
<dbReference type="NCBIfam" id="TIGR01311">
    <property type="entry name" value="glycerol_kin"/>
    <property type="match status" value="1"/>
</dbReference>
<evidence type="ECO:0000256" key="9">
    <source>
        <dbReference type="ARBA" id="ARBA00043149"/>
    </source>
</evidence>
<proteinExistence type="inferred from homology"/>
<keyword evidence="8" id="KW-0067">ATP-binding</keyword>
<dbReference type="EMBL" id="EF089399">
    <property type="protein sequence ID" value="ABL97640.1"/>
    <property type="molecule type" value="Genomic_DNA"/>
</dbReference>
<feature type="domain" description="Carbohydrate kinase FGGY N-terminal" evidence="12">
    <location>
        <begin position="23"/>
        <end position="264"/>
    </location>
</feature>
<dbReference type="InterPro" id="IPR018483">
    <property type="entry name" value="Carb_kinase_FGGY_CS"/>
</dbReference>
<evidence type="ECO:0000256" key="3">
    <source>
        <dbReference type="ARBA" id="ARBA00012099"/>
    </source>
</evidence>
<organism evidence="14">
    <name type="scientific">uncultured marine bacterium EB0_39H12</name>
    <dbReference type="NCBI Taxonomy" id="415437"/>
    <lineage>
        <taxon>Bacteria</taxon>
        <taxon>environmental samples</taxon>
    </lineage>
</organism>
<dbReference type="GO" id="GO:0006072">
    <property type="term" value="P:glycerol-3-phosphate metabolic process"/>
    <property type="evidence" value="ECO:0007669"/>
    <property type="project" value="InterPro"/>
</dbReference>
<evidence type="ECO:0000313" key="14">
    <source>
        <dbReference type="EMBL" id="ABL97640.1"/>
    </source>
</evidence>
<gene>
    <name evidence="14" type="ORF">MBMO_EB0-39H12.0016</name>
</gene>
<dbReference type="InterPro" id="IPR043129">
    <property type="entry name" value="ATPase_NBD"/>
</dbReference>
<dbReference type="PIRSF" id="PIRSF000538">
    <property type="entry name" value="GlpK"/>
    <property type="match status" value="1"/>
</dbReference>
<dbReference type="PROSITE" id="PS00933">
    <property type="entry name" value="FGGY_KINASES_1"/>
    <property type="match status" value="1"/>
</dbReference>
<dbReference type="Pfam" id="PF02782">
    <property type="entry name" value="FGGY_C"/>
    <property type="match status" value="1"/>
</dbReference>
<dbReference type="PROSITE" id="PS00445">
    <property type="entry name" value="FGGY_KINASES_2"/>
    <property type="match status" value="1"/>
</dbReference>
<dbReference type="InterPro" id="IPR018484">
    <property type="entry name" value="FGGY_N"/>
</dbReference>
<sequence>MDKFLVTLFFVYCYKRAIMDDKIISIDQGTSSTRSVLYDKNGQFIDAVQEEFEQIFPDDGWVEHNPEKIWNSVLNTLSTLVKNNNVESSDIASIGITNQRETTVIWNKKTGIPIYNAIVWQDRRTANYCERLRSQEELIHKKTGLAVDPYFSATKIRWLLENIDGAKEEAKKGDLLFGTIDTFLIWKLTEGKSHKTDITNASRTMLFNIEEEKWDHELLDLFEIPSNILPEVCENVSDFGSTKILGGPVNIGGVAGDQQAALIGQCCFSVGEVKSTYGTGCFMIVNTGEEAIYSKNKLLTTIGYKINGKINYALEGSIFVAGSAIQWLRDGLGMFEDSSETEALSLKASQKSKVLVVPALTGLGAPYWDAGARGAIFGLTRDTGKEEITKATLESVVFQSKDLLEAMKKDKASFQKLMVDGGMVANDWFCQKLSNILEVDVARPKIIETTALGAAFLAGVSAGVFEDLDSLREIKEVDKTFSPIEDENRYLEWKEAVEKVLT</sequence>
<evidence type="ECO:0000256" key="11">
    <source>
        <dbReference type="RuleBase" id="RU003733"/>
    </source>
</evidence>
<evidence type="ECO:0000256" key="7">
    <source>
        <dbReference type="ARBA" id="ARBA00022798"/>
    </source>
</evidence>
<feature type="domain" description="Carbohydrate kinase FGGY C-terminal" evidence="13">
    <location>
        <begin position="275"/>
        <end position="462"/>
    </location>
</feature>
<dbReference type="InterPro" id="IPR000577">
    <property type="entry name" value="Carb_kinase_FGGY"/>
</dbReference>
<protein>
    <recommendedName>
        <fullName evidence="3">glycerol kinase</fullName>
        <ecNumber evidence="3">2.7.1.30</ecNumber>
    </recommendedName>
    <alternativeName>
        <fullName evidence="9">ATP:glycerol 3-phosphotransferase</fullName>
    </alternativeName>
</protein>
<dbReference type="GO" id="GO:0006071">
    <property type="term" value="P:glycerol metabolic process"/>
    <property type="evidence" value="ECO:0007669"/>
    <property type="project" value="UniProtKB-KW"/>
</dbReference>
<keyword evidence="6 11" id="KW-0418">Kinase</keyword>
<name>A4GHS9_9BACT</name>
<dbReference type="AlphaFoldDB" id="A4GHS9"/>
<evidence type="ECO:0000256" key="8">
    <source>
        <dbReference type="ARBA" id="ARBA00022840"/>
    </source>
</evidence>
<dbReference type="GO" id="GO:0005829">
    <property type="term" value="C:cytosol"/>
    <property type="evidence" value="ECO:0007669"/>
    <property type="project" value="TreeGrafter"/>
</dbReference>
<evidence type="ECO:0000256" key="2">
    <source>
        <dbReference type="ARBA" id="ARBA00009156"/>
    </source>
</evidence>
<keyword evidence="5" id="KW-0547">Nucleotide-binding</keyword>
<dbReference type="GO" id="GO:0004370">
    <property type="term" value="F:glycerol kinase activity"/>
    <property type="evidence" value="ECO:0007669"/>
    <property type="project" value="UniProtKB-EC"/>
</dbReference>
<evidence type="ECO:0000256" key="6">
    <source>
        <dbReference type="ARBA" id="ARBA00022777"/>
    </source>
</evidence>
<keyword evidence="7" id="KW-0319">Glycerol metabolism</keyword>
<evidence type="ECO:0000256" key="1">
    <source>
        <dbReference type="ARBA" id="ARBA00005190"/>
    </source>
</evidence>
<dbReference type="InterPro" id="IPR018485">
    <property type="entry name" value="FGGY_C"/>
</dbReference>
<evidence type="ECO:0000259" key="12">
    <source>
        <dbReference type="Pfam" id="PF00370"/>
    </source>
</evidence>
<dbReference type="GO" id="GO:0005524">
    <property type="term" value="F:ATP binding"/>
    <property type="evidence" value="ECO:0007669"/>
    <property type="project" value="UniProtKB-KW"/>
</dbReference>
<dbReference type="PANTHER" id="PTHR10196:SF69">
    <property type="entry name" value="GLYCEROL KINASE"/>
    <property type="match status" value="1"/>
</dbReference>
<dbReference type="EC" id="2.7.1.30" evidence="3"/>
<reference evidence="14" key="1">
    <citation type="journal article" date="2007" name="Environ. Microbiol.">
        <title>Proteorhodopsin photosystem gene clusters exhibit co-evolutionary trends and shared ancestry among diverse marine microbial phyla.</title>
        <authorList>
            <person name="McCarren J."/>
            <person name="Delong E.F."/>
        </authorList>
    </citation>
    <scope>NUCLEOTIDE SEQUENCE</scope>
</reference>
<dbReference type="CDD" id="cd07786">
    <property type="entry name" value="FGGY_EcGK_like"/>
    <property type="match status" value="1"/>
</dbReference>
<accession>A4GHS9</accession>
<evidence type="ECO:0000256" key="10">
    <source>
        <dbReference type="ARBA" id="ARBA00052101"/>
    </source>
</evidence>
<evidence type="ECO:0000256" key="5">
    <source>
        <dbReference type="ARBA" id="ARBA00022741"/>
    </source>
</evidence>
<evidence type="ECO:0000259" key="13">
    <source>
        <dbReference type="Pfam" id="PF02782"/>
    </source>
</evidence>
<dbReference type="SUPFAM" id="SSF53067">
    <property type="entry name" value="Actin-like ATPase domain"/>
    <property type="match status" value="2"/>
</dbReference>